<gene>
    <name evidence="3" type="ORF">DAEQUDRAFT_814649</name>
</gene>
<accession>A0A165LWR4</accession>
<proteinExistence type="predicted"/>
<dbReference type="AlphaFoldDB" id="A0A165LWR4"/>
<evidence type="ECO:0000313" key="4">
    <source>
        <dbReference type="Proteomes" id="UP000076727"/>
    </source>
</evidence>
<evidence type="ECO:0000256" key="1">
    <source>
        <dbReference type="SAM" id="MobiDB-lite"/>
    </source>
</evidence>
<feature type="compositionally biased region" description="Polar residues" evidence="1">
    <location>
        <begin position="43"/>
        <end position="61"/>
    </location>
</feature>
<feature type="compositionally biased region" description="Basic and acidic residues" evidence="1">
    <location>
        <begin position="400"/>
        <end position="413"/>
    </location>
</feature>
<feature type="compositionally biased region" description="Polar residues" evidence="1">
    <location>
        <begin position="449"/>
        <end position="459"/>
    </location>
</feature>
<keyword evidence="4" id="KW-1185">Reference proteome</keyword>
<feature type="compositionally biased region" description="Pro residues" evidence="1">
    <location>
        <begin position="774"/>
        <end position="791"/>
    </location>
</feature>
<name>A0A165LWR4_9APHY</name>
<feature type="compositionally biased region" description="Polar residues" evidence="1">
    <location>
        <begin position="342"/>
        <end position="351"/>
    </location>
</feature>
<feature type="region of interest" description="Disordered" evidence="1">
    <location>
        <begin position="147"/>
        <end position="184"/>
    </location>
</feature>
<protein>
    <recommendedName>
        <fullName evidence="2">PH domain-containing protein</fullName>
    </recommendedName>
</protein>
<evidence type="ECO:0000313" key="3">
    <source>
        <dbReference type="EMBL" id="KZT64945.1"/>
    </source>
</evidence>
<dbReference type="PROSITE" id="PS50003">
    <property type="entry name" value="PH_DOMAIN"/>
    <property type="match status" value="1"/>
</dbReference>
<feature type="region of interest" description="Disordered" evidence="1">
    <location>
        <begin position="342"/>
        <end position="460"/>
    </location>
</feature>
<feature type="domain" description="PH" evidence="2">
    <location>
        <begin position="191"/>
        <end position="305"/>
    </location>
</feature>
<feature type="compositionally biased region" description="Pro residues" evidence="1">
    <location>
        <begin position="877"/>
        <end position="887"/>
    </location>
</feature>
<feature type="compositionally biased region" description="Low complexity" evidence="1">
    <location>
        <begin position="792"/>
        <end position="809"/>
    </location>
</feature>
<feature type="compositionally biased region" description="Polar residues" evidence="1">
    <location>
        <begin position="1053"/>
        <end position="1072"/>
    </location>
</feature>
<feature type="compositionally biased region" description="Polar residues" evidence="1">
    <location>
        <begin position="383"/>
        <end position="399"/>
    </location>
</feature>
<feature type="region of interest" description="Disordered" evidence="1">
    <location>
        <begin position="569"/>
        <end position="601"/>
    </location>
</feature>
<feature type="region of interest" description="Disordered" evidence="1">
    <location>
        <begin position="615"/>
        <end position="1072"/>
    </location>
</feature>
<feature type="compositionally biased region" description="Polar residues" evidence="1">
    <location>
        <begin position="687"/>
        <end position="698"/>
    </location>
</feature>
<feature type="region of interest" description="Disordered" evidence="1">
    <location>
        <begin position="1"/>
        <end position="72"/>
    </location>
</feature>
<feature type="compositionally biased region" description="Polar residues" evidence="1">
    <location>
        <begin position="358"/>
        <end position="374"/>
    </location>
</feature>
<dbReference type="Proteomes" id="UP000076727">
    <property type="component" value="Unassembled WGS sequence"/>
</dbReference>
<organism evidence="3 4">
    <name type="scientific">Daedalea quercina L-15889</name>
    <dbReference type="NCBI Taxonomy" id="1314783"/>
    <lineage>
        <taxon>Eukaryota</taxon>
        <taxon>Fungi</taxon>
        <taxon>Dikarya</taxon>
        <taxon>Basidiomycota</taxon>
        <taxon>Agaricomycotina</taxon>
        <taxon>Agaricomycetes</taxon>
        <taxon>Polyporales</taxon>
        <taxon>Fomitopsis</taxon>
    </lineage>
</organism>
<sequence>MSRPTSPSISRPLVLATLDELPTPPRSRKSSLPATADPFTAHPTGSGSFVTYEPDNSSTGHSSPPPASMPLAMLPKRARGSLLMAASGLSFVRQKSKSKKPPAPVAQSPFVFSEVIEISAPHKDDDDEERDRLRDAAAQSIGLDPVLLAEERSLSEPEVPEDTRTGSSTPTPAPPSELPGFPSTRSALEPFVQLTGRMAKHYPAPSLLKLALARQWKYRVLVLTSAAQGSACLHVFKTGVPDERELERQYVCVDTVVFVAEEDVGGRRGVIRVGRTDSTGTDMALHMADSAQAQEWIAAIKQAVLNQRSVRAGLGLMVHSPGGFEPRGDMDVMLSMRAQGMLSSPTSSTFSPDVPSAPLTQRSASAAGTRSPSGAVSALRGLFSSQGNRPRSPSMASTRVDSEDSESQHDDSFGRAGTSLLGMLRSQSVASERPVSPVNSMGAGGVSASVPTTPRQADTQLPLPYTHLDRKILQDKDLDLIESKPSSGGSDVHALLRGRAPLSMATLRATPAPATTPPPLQPPPRRRGYTIGGTPIGARSRPETGPANAYTHANGSTAESFGLRTANMGMLFAPSPPAPSSRPGSSGGHAEGKPRTSLSSLSSYASYASYASNERRASSEAGHSNGHANGNANGSINAKRWSRQGTLPHRLTPPEGALPAPPVPTSTHGSPRSIASLPRHPYAAEASPQSVGSDSPQSFVFMRDSSRRDTSPLSSSSSPQSFVLNLREFSRRASSSSARSTSSVSTSHSRATTSNGGSLLGHGHRPRSSHRASMPPPQRPAPLTALPPTPSAAPSESDSPPKSPSSAPSHKTTFRESLVLRRLSMSPPSMPPPSSSLPPRPDESAYRHRRSLSNGSPLTPIPASPGVSTPASGSALPFPPPNGPLPSTPEAHTTPTSAQTSIPTPTQDSSKPPPLSRVANFRQRIRGFSAPSQAPLLNLPPPSPTPSTVNPYSVPSTPIGEPIAPPDLQNDPSFVSSASIPPPSQPPPVSAFTSHPFAVDDHEHGVTSLSPPPRRGSRRVSRFPEEESDDSSERDKPRPSTADAAGDAGRRQGSLSLSPRTSAVSLINLHST</sequence>
<dbReference type="STRING" id="1314783.A0A165LWR4"/>
<reference evidence="3 4" key="1">
    <citation type="journal article" date="2016" name="Mol. Biol. Evol.">
        <title>Comparative Genomics of Early-Diverging Mushroom-Forming Fungi Provides Insights into the Origins of Lignocellulose Decay Capabilities.</title>
        <authorList>
            <person name="Nagy L.G."/>
            <person name="Riley R."/>
            <person name="Tritt A."/>
            <person name="Adam C."/>
            <person name="Daum C."/>
            <person name="Floudas D."/>
            <person name="Sun H."/>
            <person name="Yadav J.S."/>
            <person name="Pangilinan J."/>
            <person name="Larsson K.H."/>
            <person name="Matsuura K."/>
            <person name="Barry K."/>
            <person name="Labutti K."/>
            <person name="Kuo R."/>
            <person name="Ohm R.A."/>
            <person name="Bhattacharya S.S."/>
            <person name="Shirouzu T."/>
            <person name="Yoshinaga Y."/>
            <person name="Martin F.M."/>
            <person name="Grigoriev I.V."/>
            <person name="Hibbett D.S."/>
        </authorList>
    </citation>
    <scope>NUCLEOTIDE SEQUENCE [LARGE SCALE GENOMIC DNA]</scope>
    <source>
        <strain evidence="3 4">L-15889</strain>
    </source>
</reference>
<feature type="region of interest" description="Disordered" evidence="1">
    <location>
        <begin position="507"/>
        <end position="554"/>
    </location>
</feature>
<feature type="compositionally biased region" description="Pro residues" evidence="1">
    <location>
        <begin position="828"/>
        <end position="839"/>
    </location>
</feature>
<dbReference type="InterPro" id="IPR001849">
    <property type="entry name" value="PH_domain"/>
</dbReference>
<feature type="compositionally biased region" description="Pro residues" evidence="1">
    <location>
        <begin position="980"/>
        <end position="989"/>
    </location>
</feature>
<dbReference type="EMBL" id="KV429115">
    <property type="protein sequence ID" value="KZT64945.1"/>
    <property type="molecule type" value="Genomic_DNA"/>
</dbReference>
<evidence type="ECO:0000259" key="2">
    <source>
        <dbReference type="PROSITE" id="PS50003"/>
    </source>
</evidence>
<feature type="compositionally biased region" description="Low complexity" evidence="1">
    <location>
        <begin position="946"/>
        <end position="958"/>
    </location>
</feature>
<dbReference type="OrthoDB" id="3256387at2759"/>
<feature type="compositionally biased region" description="Low complexity" evidence="1">
    <location>
        <begin position="732"/>
        <end position="754"/>
    </location>
</feature>
<feature type="compositionally biased region" description="Low complexity" evidence="1">
    <location>
        <begin position="619"/>
        <end position="638"/>
    </location>
</feature>
<feature type="compositionally biased region" description="Low complexity" evidence="1">
    <location>
        <begin position="711"/>
        <end position="721"/>
    </location>
</feature>
<feature type="compositionally biased region" description="Pro residues" evidence="1">
    <location>
        <begin position="514"/>
        <end position="523"/>
    </location>
</feature>
<feature type="compositionally biased region" description="Polar residues" evidence="1">
    <location>
        <begin position="890"/>
        <end position="910"/>
    </location>
</feature>